<evidence type="ECO:0000256" key="1">
    <source>
        <dbReference type="ARBA" id="ARBA00022729"/>
    </source>
</evidence>
<dbReference type="PRINTS" id="PR00261">
    <property type="entry name" value="LDLRECEPTOR"/>
</dbReference>
<dbReference type="OMA" id="ANDNICD"/>
<evidence type="ECO:0000256" key="6">
    <source>
        <dbReference type="SAM" id="SignalP"/>
    </source>
</evidence>
<dbReference type="CDD" id="cd00112">
    <property type="entry name" value="LDLa"/>
    <property type="match status" value="3"/>
</dbReference>
<dbReference type="SUPFAM" id="SSF57424">
    <property type="entry name" value="LDL receptor-like module"/>
    <property type="match status" value="4"/>
</dbReference>
<keyword evidence="4" id="KW-0325">Glycoprotein</keyword>
<keyword evidence="8" id="KW-1185">Reference proteome</keyword>
<dbReference type="STRING" id="158441.A0A226CUE9"/>
<protein>
    <submittedName>
        <fullName evidence="7">Low-density lipoprotein receptor-related protein 2</fullName>
    </submittedName>
</protein>
<organism evidence="7 8">
    <name type="scientific">Folsomia candida</name>
    <name type="common">Springtail</name>
    <dbReference type="NCBI Taxonomy" id="158441"/>
    <lineage>
        <taxon>Eukaryota</taxon>
        <taxon>Metazoa</taxon>
        <taxon>Ecdysozoa</taxon>
        <taxon>Arthropoda</taxon>
        <taxon>Hexapoda</taxon>
        <taxon>Collembola</taxon>
        <taxon>Entomobryomorpha</taxon>
        <taxon>Isotomoidea</taxon>
        <taxon>Isotomidae</taxon>
        <taxon>Proisotominae</taxon>
        <taxon>Folsomia</taxon>
    </lineage>
</organism>
<proteinExistence type="predicted"/>
<gene>
    <name evidence="7" type="ORF">Fcan01_28219</name>
</gene>
<name>A0A226CUE9_FOLCA</name>
<dbReference type="Proteomes" id="UP000198287">
    <property type="component" value="Unassembled WGS sequence"/>
</dbReference>
<dbReference type="GO" id="GO:0006898">
    <property type="term" value="P:receptor-mediated endocytosis"/>
    <property type="evidence" value="ECO:0007669"/>
    <property type="project" value="TreeGrafter"/>
</dbReference>
<feature type="disulfide bond" evidence="5">
    <location>
        <begin position="95"/>
        <end position="113"/>
    </location>
</feature>
<dbReference type="EMBL" id="LNIX01000066">
    <property type="protein sequence ID" value="OXA37042.1"/>
    <property type="molecule type" value="Genomic_DNA"/>
</dbReference>
<comment type="caution">
    <text evidence="5">Lacks conserved residue(s) required for the propagation of feature annotation.</text>
</comment>
<dbReference type="AlphaFoldDB" id="A0A226CUE9"/>
<feature type="disulfide bond" evidence="5">
    <location>
        <begin position="29"/>
        <end position="47"/>
    </location>
</feature>
<feature type="disulfide bond" evidence="5">
    <location>
        <begin position="62"/>
        <end position="80"/>
    </location>
</feature>
<feature type="disulfide bond" evidence="5">
    <location>
        <begin position="74"/>
        <end position="89"/>
    </location>
</feature>
<keyword evidence="2" id="KW-0677">Repeat</keyword>
<evidence type="ECO:0000256" key="2">
    <source>
        <dbReference type="ARBA" id="ARBA00022737"/>
    </source>
</evidence>
<dbReference type="PROSITE" id="PS50068">
    <property type="entry name" value="LDLRA_2"/>
    <property type="match status" value="4"/>
</dbReference>
<dbReference type="GO" id="GO:0043235">
    <property type="term" value="C:receptor complex"/>
    <property type="evidence" value="ECO:0007669"/>
    <property type="project" value="TreeGrafter"/>
</dbReference>
<dbReference type="GO" id="GO:0016324">
    <property type="term" value="C:apical plasma membrane"/>
    <property type="evidence" value="ECO:0007669"/>
    <property type="project" value="TreeGrafter"/>
</dbReference>
<dbReference type="GO" id="GO:0042562">
    <property type="term" value="F:hormone binding"/>
    <property type="evidence" value="ECO:0007669"/>
    <property type="project" value="TreeGrafter"/>
</dbReference>
<reference evidence="7 8" key="1">
    <citation type="submission" date="2015-12" db="EMBL/GenBank/DDBJ databases">
        <title>The genome of Folsomia candida.</title>
        <authorList>
            <person name="Faddeeva A."/>
            <person name="Derks M.F."/>
            <person name="Anvar Y."/>
            <person name="Smit S."/>
            <person name="Van Straalen N."/>
            <person name="Roelofs D."/>
        </authorList>
    </citation>
    <scope>NUCLEOTIDE SEQUENCE [LARGE SCALE GENOMIC DNA]</scope>
    <source>
        <strain evidence="7 8">VU population</strain>
        <tissue evidence="7">Whole body</tissue>
    </source>
</reference>
<dbReference type="PANTHER" id="PTHR22722">
    <property type="entry name" value="LOW-DENSITY LIPOPROTEIN RECEPTOR-RELATED PROTEIN 2-RELATED"/>
    <property type="match status" value="1"/>
</dbReference>
<feature type="signal peptide" evidence="6">
    <location>
        <begin position="1"/>
        <end position="18"/>
    </location>
</feature>
<evidence type="ECO:0000256" key="3">
    <source>
        <dbReference type="ARBA" id="ARBA00023157"/>
    </source>
</evidence>
<dbReference type="Pfam" id="PF00057">
    <property type="entry name" value="Ldl_recept_a"/>
    <property type="match status" value="3"/>
</dbReference>
<keyword evidence="7" id="KW-0449">Lipoprotein</keyword>
<sequence length="209" mass="23631">MLKVTFTLLSVIVAVALGQPGCGPDEYMCSDGICIPANWECDRWDDCADGSDEVNCACEHRCPDGKCIEENWICDGWTDCSDGWDEANCTCDFQCPDGRCIPSHWVCDGWNDCSDSWDTVDEQDCPCPGETVKCPNVNKCIPIWQWCDADGIWDCPEGTDQANCTMPSHSMKKSNTFTHHDDESLNKLTKEDQAQRKRLNQMYRRFNSQ</sequence>
<evidence type="ECO:0000313" key="8">
    <source>
        <dbReference type="Proteomes" id="UP000198287"/>
    </source>
</evidence>
<keyword evidence="1 6" id="KW-0732">Signal</keyword>
<keyword evidence="3 5" id="KW-1015">Disulfide bond</keyword>
<dbReference type="SMART" id="SM00192">
    <property type="entry name" value="LDLa"/>
    <property type="match status" value="4"/>
</dbReference>
<evidence type="ECO:0000313" key="7">
    <source>
        <dbReference type="EMBL" id="OXA37042.1"/>
    </source>
</evidence>
<feature type="disulfide bond" evidence="5">
    <location>
        <begin position="41"/>
        <end position="56"/>
    </location>
</feature>
<dbReference type="InterPro" id="IPR002172">
    <property type="entry name" value="LDrepeatLR_classA_rpt"/>
</dbReference>
<keyword evidence="7" id="KW-0675">Receptor</keyword>
<comment type="caution">
    <text evidence="7">The sequence shown here is derived from an EMBL/GenBank/DDBJ whole genome shotgun (WGS) entry which is preliminary data.</text>
</comment>
<evidence type="ECO:0000256" key="5">
    <source>
        <dbReference type="PROSITE-ProRule" id="PRU00124"/>
    </source>
</evidence>
<dbReference type="Gene3D" id="4.10.400.10">
    <property type="entry name" value="Low-density Lipoprotein Receptor"/>
    <property type="match status" value="4"/>
</dbReference>
<dbReference type="InterPro" id="IPR051221">
    <property type="entry name" value="LDLR-related"/>
</dbReference>
<dbReference type="OrthoDB" id="9990982at2759"/>
<evidence type="ECO:0000256" key="4">
    <source>
        <dbReference type="ARBA" id="ARBA00023180"/>
    </source>
</evidence>
<feature type="chain" id="PRO_5012195076" evidence="6">
    <location>
        <begin position="19"/>
        <end position="209"/>
    </location>
</feature>
<dbReference type="PANTHER" id="PTHR22722:SF15">
    <property type="entry name" value="LOW-DENSITY LIPOPROTEIN RECEPTOR-RELATED"/>
    <property type="match status" value="1"/>
</dbReference>
<dbReference type="InterPro" id="IPR036055">
    <property type="entry name" value="LDL_receptor-like_sf"/>
</dbReference>
<feature type="disulfide bond" evidence="5">
    <location>
        <begin position="22"/>
        <end position="34"/>
    </location>
</feature>
<accession>A0A226CUE9</accession>
<dbReference type="FunFam" id="4.10.400.10:FF:000034">
    <property type="entry name" value="Low-density lipoprotein receptor-related protein 2"/>
    <property type="match status" value="1"/>
</dbReference>